<feature type="region of interest" description="Disordered" evidence="1">
    <location>
        <begin position="572"/>
        <end position="598"/>
    </location>
</feature>
<gene>
    <name evidence="2" type="ORF">Tco_0954490</name>
</gene>
<dbReference type="EMBL" id="BQNB010015929">
    <property type="protein sequence ID" value="GJT45775.1"/>
    <property type="molecule type" value="Genomic_DNA"/>
</dbReference>
<comment type="caution">
    <text evidence="2">The sequence shown here is derived from an EMBL/GenBank/DDBJ whole genome shotgun (WGS) entry which is preliminary data.</text>
</comment>
<organism evidence="2 3">
    <name type="scientific">Tanacetum coccineum</name>
    <dbReference type="NCBI Taxonomy" id="301880"/>
    <lineage>
        <taxon>Eukaryota</taxon>
        <taxon>Viridiplantae</taxon>
        <taxon>Streptophyta</taxon>
        <taxon>Embryophyta</taxon>
        <taxon>Tracheophyta</taxon>
        <taxon>Spermatophyta</taxon>
        <taxon>Magnoliopsida</taxon>
        <taxon>eudicotyledons</taxon>
        <taxon>Gunneridae</taxon>
        <taxon>Pentapetalae</taxon>
        <taxon>asterids</taxon>
        <taxon>campanulids</taxon>
        <taxon>Asterales</taxon>
        <taxon>Asteraceae</taxon>
        <taxon>Asteroideae</taxon>
        <taxon>Anthemideae</taxon>
        <taxon>Anthemidinae</taxon>
        <taxon>Tanacetum</taxon>
    </lineage>
</organism>
<sequence>MAEQNVPTQPPTRTDEQIVPRSQWLTIGKSNLLFNAQKIQKNPIFQISVDILSNTNFFQAFTASANVPAIYLQQFWKTMSYNEKTGVYSCQVDEQWFDLSADLLRKALAITLVNPAHPFELPPSGNTVIDFVNQLGYPEPVEIVSNIRVNYVYQPWRAILTLINQCLTGKTSGSDKPRHPVLQMLWGIVTQTNVDHAELLWEEFTQGIQTFFSHKASHKASLKDPKKKVTPLLIPYGRFSKVIIYYLASNNNIHRRPDSAVHHTGDDFLLGNLKFVPKGETVEVFGMAIPDPLITEAIQQSSYYPKYLEMVAKNTKKTPQESASEQPATKRAPPKKPTTTTPVKPSKPAPAPTKKPSKRKLPQKIRKGKPSFQLVDEEEGEAHQQPEPQGEGDDPDLELAKKMSLDEHQEKREGGGTDADLEKAIKLSLDPSFLPQGQPPVGGVEIRDPVSETIPKLPEVVGKGKAKVTEEQAAHFLVDLSKKKRVVIPVQTEDQAGSDTGKAHEALAGPDPEPMQEDQTGSDSGKEHVSLARPNPEHMDEDFYATAFPKSLWVYVVHEESEDTDTYGDLFLNDKPTEDDQKKTNVADETKTDTSTPPVTAPIIEISSLKPSSQVTTPPINTEATSITITLPEITPFIVLQLRVAKFELDMAEVKKTDRSAAVLASIESQVLTIVDNYLGDKVDNALLKVYQESIIEKRVRKRLSKSQRNRVKKEQEEQRPKSSYTIKATDTAELKEFDLKAALFKTMNENKSANRNTANYHLYHALMEALIEDENAMDREVIDKVKDHKRKHDSDDDEGPSAGSNQCKLTKRKRPDSGASGSAQPPSKDDDQSSKKPRESDASASKQHPALTSTGWQITDTRDAVVDSSMHRSDPESEHSEQSSDDIPMQDEGHVSDLEDTDNAHIPKVSTTTWFKPIPEGERPATPEPEWTIPPNDFPEPENNWANTYATTYQVPAENKLQRKTYDIGSFIKWFCRRTGKKKLCKADLEGPAFNLVKAFHKNNVFLQFQMDECHKLLTNKVDLVNPEGHQILRNIYEPLPLGGPPGQVTIQPQFFFNKDLDYLLTGDKERKIALSISKLKAARYLDFGLEELVPSLWVESEHDYDISAAYGITHWWFRKKEFYINKHNEPSDREAVRSQMRILSVISVNVYEKYIYNYLREIILRRADYKEYKISKKDFKNLHPNDFEDLFLLNIQEKLNHLPKTDKTSLHTAINLERPNWDASDYYFKEDYTIVPKPRAVVYRDRNNQRKLMRLNELHKFSDGTLTRVMEKMDHMVKDFHLFEYNKGMKTRKWSEDDKRRSKDFITAIEKRLQIRRIFQSLESFVGGRIRDID</sequence>
<feature type="compositionally biased region" description="Basic and acidic residues" evidence="1">
    <location>
        <begin position="892"/>
        <end position="906"/>
    </location>
</feature>
<evidence type="ECO:0008006" key="4">
    <source>
        <dbReference type="Google" id="ProtNLM"/>
    </source>
</evidence>
<feature type="compositionally biased region" description="Basic and acidic residues" evidence="1">
    <location>
        <begin position="828"/>
        <end position="842"/>
    </location>
</feature>
<feature type="region of interest" description="Disordered" evidence="1">
    <location>
        <begin position="706"/>
        <end position="728"/>
    </location>
</feature>
<name>A0ABQ5E4K2_9ASTR</name>
<reference evidence="2" key="1">
    <citation type="journal article" date="2022" name="Int. J. Mol. Sci.">
        <title>Draft Genome of Tanacetum Coccineum: Genomic Comparison of Closely Related Tanacetum-Family Plants.</title>
        <authorList>
            <person name="Yamashiro T."/>
            <person name="Shiraishi A."/>
            <person name="Nakayama K."/>
            <person name="Satake H."/>
        </authorList>
    </citation>
    <scope>NUCLEOTIDE SEQUENCE</scope>
</reference>
<feature type="region of interest" description="Disordered" evidence="1">
    <location>
        <begin position="915"/>
        <end position="934"/>
    </location>
</feature>
<accession>A0ABQ5E4K2</accession>
<reference evidence="2" key="2">
    <citation type="submission" date="2022-01" db="EMBL/GenBank/DDBJ databases">
        <authorList>
            <person name="Yamashiro T."/>
            <person name="Shiraishi A."/>
            <person name="Satake H."/>
            <person name="Nakayama K."/>
        </authorList>
    </citation>
    <scope>NUCLEOTIDE SEQUENCE</scope>
</reference>
<feature type="compositionally biased region" description="Basic residues" evidence="1">
    <location>
        <begin position="355"/>
        <end position="369"/>
    </location>
</feature>
<evidence type="ECO:0000256" key="1">
    <source>
        <dbReference type="SAM" id="MobiDB-lite"/>
    </source>
</evidence>
<feature type="compositionally biased region" description="Basic and acidic residues" evidence="1">
    <location>
        <begin position="575"/>
        <end position="592"/>
    </location>
</feature>
<feature type="region of interest" description="Disordered" evidence="1">
    <location>
        <begin position="786"/>
        <end position="906"/>
    </location>
</feature>
<feature type="region of interest" description="Disordered" evidence="1">
    <location>
        <begin position="491"/>
        <end position="530"/>
    </location>
</feature>
<protein>
    <recommendedName>
        <fullName evidence="4">Monodehydroascorbate reductase</fullName>
    </recommendedName>
</protein>
<proteinExistence type="predicted"/>
<feature type="compositionally biased region" description="Low complexity" evidence="1">
    <location>
        <begin position="327"/>
        <end position="344"/>
    </location>
</feature>
<feature type="compositionally biased region" description="Basic and acidic residues" evidence="1">
    <location>
        <begin position="398"/>
        <end position="419"/>
    </location>
</feature>
<keyword evidence="3" id="KW-1185">Reference proteome</keyword>
<evidence type="ECO:0000313" key="2">
    <source>
        <dbReference type="EMBL" id="GJT45775.1"/>
    </source>
</evidence>
<evidence type="ECO:0000313" key="3">
    <source>
        <dbReference type="Proteomes" id="UP001151760"/>
    </source>
</evidence>
<dbReference type="Proteomes" id="UP001151760">
    <property type="component" value="Unassembled WGS sequence"/>
</dbReference>
<feature type="compositionally biased region" description="Polar residues" evidence="1">
    <location>
        <begin position="843"/>
        <end position="860"/>
    </location>
</feature>
<feature type="region of interest" description="Disordered" evidence="1">
    <location>
        <begin position="315"/>
        <end position="419"/>
    </location>
</feature>
<feature type="compositionally biased region" description="Basic and acidic residues" evidence="1">
    <location>
        <begin position="861"/>
        <end position="883"/>
    </location>
</feature>